<dbReference type="SUPFAM" id="SSF48008">
    <property type="entry name" value="GntR ligand-binding domain-like"/>
    <property type="match status" value="1"/>
</dbReference>
<dbReference type="InterPro" id="IPR011711">
    <property type="entry name" value="GntR_C"/>
</dbReference>
<dbReference type="Gene3D" id="1.10.10.10">
    <property type="entry name" value="Winged helix-like DNA-binding domain superfamily/Winged helix DNA-binding domain"/>
    <property type="match status" value="1"/>
</dbReference>
<gene>
    <name evidence="6" type="ORF">E8M01_23905</name>
</gene>
<name>A0A4D7B846_9HYPH</name>
<dbReference type="OrthoDB" id="9788098at2"/>
<evidence type="ECO:0000256" key="4">
    <source>
        <dbReference type="SAM" id="MobiDB-lite"/>
    </source>
</evidence>
<keyword evidence="7" id="KW-1185">Reference proteome</keyword>
<dbReference type="InterPro" id="IPR008920">
    <property type="entry name" value="TF_FadR/GntR_C"/>
</dbReference>
<dbReference type="Gene3D" id="1.20.120.530">
    <property type="entry name" value="GntR ligand-binding domain-like"/>
    <property type="match status" value="1"/>
</dbReference>
<feature type="region of interest" description="Disordered" evidence="4">
    <location>
        <begin position="1"/>
        <end position="28"/>
    </location>
</feature>
<evidence type="ECO:0000259" key="5">
    <source>
        <dbReference type="PROSITE" id="PS50949"/>
    </source>
</evidence>
<dbReference type="EMBL" id="CP039690">
    <property type="protein sequence ID" value="QCI67023.1"/>
    <property type="molecule type" value="Genomic_DNA"/>
</dbReference>
<keyword evidence="2" id="KW-0238">DNA-binding</keyword>
<feature type="domain" description="HTH gntR-type" evidence="5">
    <location>
        <begin position="28"/>
        <end position="95"/>
    </location>
</feature>
<keyword evidence="1" id="KW-0805">Transcription regulation</keyword>
<evidence type="ECO:0000313" key="7">
    <source>
        <dbReference type="Proteomes" id="UP000298781"/>
    </source>
</evidence>
<dbReference type="KEGG" id="pstg:E8M01_23905"/>
<evidence type="ECO:0000256" key="2">
    <source>
        <dbReference type="ARBA" id="ARBA00023125"/>
    </source>
</evidence>
<dbReference type="GO" id="GO:0003677">
    <property type="term" value="F:DNA binding"/>
    <property type="evidence" value="ECO:0007669"/>
    <property type="project" value="UniProtKB-KW"/>
</dbReference>
<dbReference type="PROSITE" id="PS50949">
    <property type="entry name" value="HTH_GNTR"/>
    <property type="match status" value="1"/>
</dbReference>
<dbReference type="AlphaFoldDB" id="A0A4D7B846"/>
<dbReference type="InterPro" id="IPR036390">
    <property type="entry name" value="WH_DNA-bd_sf"/>
</dbReference>
<evidence type="ECO:0000256" key="1">
    <source>
        <dbReference type="ARBA" id="ARBA00023015"/>
    </source>
</evidence>
<sequence length="245" mass="27110">MLKRGHMAREAGQIRGGVQSSRSSPERVSLKQAAYDEIKRLIVTLKLRPGERINEQVISDLIGIGKTPVHQALQMLSAQGFVEIVPRKGIIITPDSLNDALTVLEARIVIETEMARFAAQRADTTVVEALERILSGGRRALDAEDFDAFMRHDRMFHEKIAEAAGNAILLETLGALHARISRIWHLRSWKLDNLQKTQEEHTAVFRALAARNASGAADAMRLHIETLRQNIVDASIAAGDLAFTP</sequence>
<evidence type="ECO:0000256" key="3">
    <source>
        <dbReference type="ARBA" id="ARBA00023163"/>
    </source>
</evidence>
<organism evidence="6 7">
    <name type="scientific">Phreatobacter stygius</name>
    <dbReference type="NCBI Taxonomy" id="1940610"/>
    <lineage>
        <taxon>Bacteria</taxon>
        <taxon>Pseudomonadati</taxon>
        <taxon>Pseudomonadota</taxon>
        <taxon>Alphaproteobacteria</taxon>
        <taxon>Hyphomicrobiales</taxon>
        <taxon>Phreatobacteraceae</taxon>
        <taxon>Phreatobacter</taxon>
    </lineage>
</organism>
<dbReference type="RefSeq" id="WP_136962461.1">
    <property type="nucleotide sequence ID" value="NZ_CP039690.1"/>
</dbReference>
<reference evidence="6 7" key="1">
    <citation type="submission" date="2019-04" db="EMBL/GenBank/DDBJ databases">
        <title>Phreatobacter aquaticus sp. nov.</title>
        <authorList>
            <person name="Choi A."/>
        </authorList>
    </citation>
    <scope>NUCLEOTIDE SEQUENCE [LARGE SCALE GENOMIC DNA]</scope>
    <source>
        <strain evidence="6 7">KCTC 52518</strain>
    </source>
</reference>
<dbReference type="Pfam" id="PF00392">
    <property type="entry name" value="GntR"/>
    <property type="match status" value="1"/>
</dbReference>
<dbReference type="SUPFAM" id="SSF46785">
    <property type="entry name" value="Winged helix' DNA-binding domain"/>
    <property type="match status" value="1"/>
</dbReference>
<dbReference type="InterPro" id="IPR000524">
    <property type="entry name" value="Tscrpt_reg_HTH_GntR"/>
</dbReference>
<dbReference type="GO" id="GO:0003700">
    <property type="term" value="F:DNA-binding transcription factor activity"/>
    <property type="evidence" value="ECO:0007669"/>
    <property type="project" value="InterPro"/>
</dbReference>
<proteinExistence type="predicted"/>
<evidence type="ECO:0000313" key="6">
    <source>
        <dbReference type="EMBL" id="QCI67023.1"/>
    </source>
</evidence>
<dbReference type="SMART" id="SM00895">
    <property type="entry name" value="FCD"/>
    <property type="match status" value="1"/>
</dbReference>
<dbReference type="PANTHER" id="PTHR43537">
    <property type="entry name" value="TRANSCRIPTIONAL REGULATOR, GNTR FAMILY"/>
    <property type="match status" value="1"/>
</dbReference>
<dbReference type="SMART" id="SM00345">
    <property type="entry name" value="HTH_GNTR"/>
    <property type="match status" value="1"/>
</dbReference>
<dbReference type="PANTHER" id="PTHR43537:SF45">
    <property type="entry name" value="GNTR FAMILY REGULATORY PROTEIN"/>
    <property type="match status" value="1"/>
</dbReference>
<dbReference type="InterPro" id="IPR036388">
    <property type="entry name" value="WH-like_DNA-bd_sf"/>
</dbReference>
<keyword evidence="3" id="KW-0804">Transcription</keyword>
<accession>A0A4D7B846</accession>
<dbReference type="Pfam" id="PF07729">
    <property type="entry name" value="FCD"/>
    <property type="match status" value="1"/>
</dbReference>
<protein>
    <submittedName>
        <fullName evidence="6">GntR family transcriptional regulator</fullName>
    </submittedName>
</protein>
<dbReference type="Proteomes" id="UP000298781">
    <property type="component" value="Chromosome"/>
</dbReference>